<feature type="repeat" description="TPR" evidence="3">
    <location>
        <begin position="636"/>
        <end position="669"/>
    </location>
</feature>
<feature type="region of interest" description="Disordered" evidence="4">
    <location>
        <begin position="358"/>
        <end position="427"/>
    </location>
</feature>
<name>A0ABQ7GG70_DUNSA</name>
<feature type="compositionally biased region" description="Low complexity" evidence="4">
    <location>
        <begin position="301"/>
        <end position="310"/>
    </location>
</feature>
<dbReference type="PROSITE" id="PS50005">
    <property type="entry name" value="TPR"/>
    <property type="match status" value="5"/>
</dbReference>
<dbReference type="PANTHER" id="PTHR12558:SF13">
    <property type="entry name" value="CELL DIVISION CYCLE PROTEIN 27 HOMOLOG"/>
    <property type="match status" value="1"/>
</dbReference>
<feature type="compositionally biased region" description="Gly residues" evidence="4">
    <location>
        <begin position="279"/>
        <end position="291"/>
    </location>
</feature>
<dbReference type="Proteomes" id="UP000815325">
    <property type="component" value="Unassembled WGS sequence"/>
</dbReference>
<dbReference type="PANTHER" id="PTHR12558">
    <property type="entry name" value="CELL DIVISION CYCLE 16,23,27"/>
    <property type="match status" value="1"/>
</dbReference>
<feature type="region of interest" description="Disordered" evidence="4">
    <location>
        <begin position="38"/>
        <end position="156"/>
    </location>
</feature>
<dbReference type="SUPFAM" id="SSF48452">
    <property type="entry name" value="TPR-like"/>
    <property type="match status" value="2"/>
</dbReference>
<feature type="region of interest" description="Disordered" evidence="4">
    <location>
        <begin position="256"/>
        <end position="340"/>
    </location>
</feature>
<feature type="compositionally biased region" description="Polar residues" evidence="4">
    <location>
        <begin position="133"/>
        <end position="150"/>
    </location>
</feature>
<feature type="compositionally biased region" description="Low complexity" evidence="4">
    <location>
        <begin position="257"/>
        <end position="278"/>
    </location>
</feature>
<keyword evidence="1 3" id="KW-0802">TPR repeat</keyword>
<proteinExistence type="inferred from homology"/>
<evidence type="ECO:0000256" key="2">
    <source>
        <dbReference type="ARBA" id="ARBA00038210"/>
    </source>
</evidence>
<dbReference type="InterPro" id="IPR011990">
    <property type="entry name" value="TPR-like_helical_dom_sf"/>
</dbReference>
<feature type="repeat" description="TPR" evidence="3">
    <location>
        <begin position="704"/>
        <end position="737"/>
    </location>
</feature>
<feature type="repeat" description="TPR" evidence="3">
    <location>
        <begin position="568"/>
        <end position="601"/>
    </location>
</feature>
<evidence type="ECO:0000256" key="1">
    <source>
        <dbReference type="ARBA" id="ARBA00022803"/>
    </source>
</evidence>
<keyword evidence="6" id="KW-1185">Reference proteome</keyword>
<feature type="compositionally biased region" description="Low complexity" evidence="4">
    <location>
        <begin position="381"/>
        <end position="392"/>
    </location>
</feature>
<feature type="repeat" description="TPR" evidence="3">
    <location>
        <begin position="809"/>
        <end position="842"/>
    </location>
</feature>
<evidence type="ECO:0000256" key="4">
    <source>
        <dbReference type="SAM" id="MobiDB-lite"/>
    </source>
</evidence>
<dbReference type="Gene3D" id="1.25.40.10">
    <property type="entry name" value="Tetratricopeptide repeat domain"/>
    <property type="match status" value="3"/>
</dbReference>
<evidence type="ECO:0000313" key="6">
    <source>
        <dbReference type="Proteomes" id="UP000815325"/>
    </source>
</evidence>
<dbReference type="EMBL" id="MU069802">
    <property type="protein sequence ID" value="KAF5833591.1"/>
    <property type="molecule type" value="Genomic_DNA"/>
</dbReference>
<feature type="repeat" description="TPR" evidence="3">
    <location>
        <begin position="670"/>
        <end position="703"/>
    </location>
</feature>
<accession>A0ABQ7GG70</accession>
<feature type="compositionally biased region" description="Basic residues" evidence="4">
    <location>
        <begin position="325"/>
        <end position="335"/>
    </location>
</feature>
<feature type="compositionally biased region" description="Low complexity" evidence="4">
    <location>
        <begin position="103"/>
        <end position="132"/>
    </location>
</feature>
<sequence length="867" mass="92764">MPAMKCCKPRAAVLAKSCGGENEAQEIASYAASCRTALLQKQRQRQQQQQQQQPAPEQEGGAAAPHTVPPSASGKDLSGSTVAAFTPAPPAPAFGRKGFSAMLQQQQQQQQQQPQLQVPPSSTSFATAFTPSLPSDQCTPATSAQPSQTFAASGAAVGGGGLWEAQACPPPLPVRAQRGSSRSAAAAAAAAAAAETPSTHRPAVTTNMMKSGGVGLGVGMPSVLPQQQHQQLLQLAAGFNAGSIPLPDASQLTMSGQLLHSQQQQQQQQQQISQHMQGVGRGGVNGHGGGDIRQAFPAGPLPQQLQQQDDAGTESPERAQQAPLHHGHHQARHHSHILDERGKVRKISGKFLFHESAAGAPSDSLSSGSNTASNSRRRSSRLAAQQQAMQGASTGGGGSSNTQATMGPDPTPSGAGAPLCGPSTHVANTLQQPLPFIPLHLQPTQQQPQQQQGVVRGLEGWGLGCQSQNQPDPSHPPPLPSRTQTTFNAKLAYQPGCMPRTSFAQPVAGRDTSVAEENMGSTRDAEGQVLSMALLEPAFQGYLHLAMYRCTEALQCFRCLQPNQARTAWVWCQVARAYFERMDYSQAAHAFETARQLDKQHLEGMEVYSTVLWHLKRDTDLSYLAQDLVAVDRLAPQTWCVLGNFFSLQREHEAALKLFERSLQLDSTFTYAYTLSGHEHAANDDLDSALTCYRNALRLDGRHYNAMYGMGQLYFRQEKYDVALVHFKSAALVNPQSSVLRCYWGMALAKQGILGNALAKLQEAVDLDPRNPLARYEKAGVLAASGTDVGVVRAVEELEALIAIAPGEASVYFQMGKLYKQLGNLGAAQRQLETALSLNSASSADAGLIKVAIEKLSVNDEEEEEEL</sequence>
<comment type="caution">
    <text evidence="5">The sequence shown here is derived from an EMBL/GenBank/DDBJ whole genome shotgun (WGS) entry which is preliminary data.</text>
</comment>
<gene>
    <name evidence="5" type="ORF">DUNSADRAFT_10043</name>
</gene>
<organism evidence="5 6">
    <name type="scientific">Dunaliella salina</name>
    <name type="common">Green alga</name>
    <name type="synonym">Protococcus salinus</name>
    <dbReference type="NCBI Taxonomy" id="3046"/>
    <lineage>
        <taxon>Eukaryota</taxon>
        <taxon>Viridiplantae</taxon>
        <taxon>Chlorophyta</taxon>
        <taxon>core chlorophytes</taxon>
        <taxon>Chlorophyceae</taxon>
        <taxon>CS clade</taxon>
        <taxon>Chlamydomonadales</taxon>
        <taxon>Dunaliellaceae</taxon>
        <taxon>Dunaliella</taxon>
    </lineage>
</organism>
<evidence type="ECO:0000313" key="5">
    <source>
        <dbReference type="EMBL" id="KAF5833591.1"/>
    </source>
</evidence>
<reference evidence="5" key="1">
    <citation type="submission" date="2017-08" db="EMBL/GenBank/DDBJ databases">
        <authorList>
            <person name="Polle J.E."/>
            <person name="Barry K."/>
            <person name="Cushman J."/>
            <person name="Schmutz J."/>
            <person name="Tran D."/>
            <person name="Hathwaick L.T."/>
            <person name="Yim W.C."/>
            <person name="Jenkins J."/>
            <person name="Mckie-Krisberg Z.M."/>
            <person name="Prochnik S."/>
            <person name="Lindquist E."/>
            <person name="Dockter R.B."/>
            <person name="Adam C."/>
            <person name="Molina H."/>
            <person name="Bunkerborg J."/>
            <person name="Jin E."/>
            <person name="Buchheim M."/>
            <person name="Magnuson J."/>
        </authorList>
    </citation>
    <scope>NUCLEOTIDE SEQUENCE</scope>
    <source>
        <strain evidence="5">CCAP 19/18</strain>
    </source>
</reference>
<dbReference type="InterPro" id="IPR019734">
    <property type="entry name" value="TPR_rpt"/>
</dbReference>
<comment type="similarity">
    <text evidence="2">Belongs to the APC3/CDC27 family.</text>
</comment>
<feature type="region of interest" description="Disordered" evidence="4">
    <location>
        <begin position="461"/>
        <end position="481"/>
    </location>
</feature>
<dbReference type="SMART" id="SM00028">
    <property type="entry name" value="TPR"/>
    <property type="match status" value="6"/>
</dbReference>
<dbReference type="Pfam" id="PF13432">
    <property type="entry name" value="TPR_16"/>
    <property type="match status" value="1"/>
</dbReference>
<feature type="compositionally biased region" description="Low complexity" evidence="4">
    <location>
        <begin position="45"/>
        <end position="64"/>
    </location>
</feature>
<feature type="compositionally biased region" description="Low complexity" evidence="4">
    <location>
        <begin position="362"/>
        <end position="374"/>
    </location>
</feature>
<dbReference type="Pfam" id="PF13181">
    <property type="entry name" value="TPR_8"/>
    <property type="match status" value="1"/>
</dbReference>
<evidence type="ECO:0000256" key="3">
    <source>
        <dbReference type="PROSITE-ProRule" id="PRU00339"/>
    </source>
</evidence>
<protein>
    <submittedName>
        <fullName evidence="5">Uncharacterized protein</fullName>
    </submittedName>
</protein>